<evidence type="ECO:0000313" key="3">
    <source>
        <dbReference type="EMBL" id="TWT54396.1"/>
    </source>
</evidence>
<feature type="signal peptide" evidence="2">
    <location>
        <begin position="1"/>
        <end position="17"/>
    </location>
</feature>
<dbReference type="EMBL" id="SJPI01000001">
    <property type="protein sequence ID" value="TWT54396.1"/>
    <property type="molecule type" value="Genomic_DNA"/>
</dbReference>
<dbReference type="RefSeq" id="WP_146514447.1">
    <property type="nucleotide sequence ID" value="NZ_SJPI01000001.1"/>
</dbReference>
<reference evidence="3 4" key="1">
    <citation type="submission" date="2019-02" db="EMBL/GenBank/DDBJ databases">
        <title>Deep-cultivation of Planctomycetes and their phenomic and genomic characterization uncovers novel biology.</title>
        <authorList>
            <person name="Wiegand S."/>
            <person name="Jogler M."/>
            <person name="Boedeker C."/>
            <person name="Pinto D."/>
            <person name="Vollmers J."/>
            <person name="Rivas-Marin E."/>
            <person name="Kohn T."/>
            <person name="Peeters S.H."/>
            <person name="Heuer A."/>
            <person name="Rast P."/>
            <person name="Oberbeckmann S."/>
            <person name="Bunk B."/>
            <person name="Jeske O."/>
            <person name="Meyerdierks A."/>
            <person name="Storesund J.E."/>
            <person name="Kallscheuer N."/>
            <person name="Luecker S."/>
            <person name="Lage O.M."/>
            <person name="Pohl T."/>
            <person name="Merkel B.J."/>
            <person name="Hornburger P."/>
            <person name="Mueller R.-W."/>
            <person name="Bruemmer F."/>
            <person name="Labrenz M."/>
            <person name="Spormann A.M."/>
            <person name="Op Den Camp H."/>
            <person name="Overmann J."/>
            <person name="Amann R."/>
            <person name="Jetten M.S.M."/>
            <person name="Mascher T."/>
            <person name="Medema M.H."/>
            <person name="Devos D.P."/>
            <person name="Kaster A.-K."/>
            <person name="Ovreas L."/>
            <person name="Rohde M."/>
            <person name="Galperin M.Y."/>
            <person name="Jogler C."/>
        </authorList>
    </citation>
    <scope>NUCLEOTIDE SEQUENCE [LARGE SCALE GENOMIC DNA]</scope>
    <source>
        <strain evidence="3 4">Pla22</strain>
    </source>
</reference>
<evidence type="ECO:0000313" key="4">
    <source>
        <dbReference type="Proteomes" id="UP000316598"/>
    </source>
</evidence>
<comment type="caution">
    <text evidence="3">The sequence shown here is derived from an EMBL/GenBank/DDBJ whole genome shotgun (WGS) entry which is preliminary data.</text>
</comment>
<proteinExistence type="predicted"/>
<dbReference type="AlphaFoldDB" id="A0A5C5WUS0"/>
<dbReference type="Proteomes" id="UP000316598">
    <property type="component" value="Unassembled WGS sequence"/>
</dbReference>
<keyword evidence="4" id="KW-1185">Reference proteome</keyword>
<gene>
    <name evidence="3" type="ORF">Pla22_20430</name>
</gene>
<feature type="region of interest" description="Disordered" evidence="1">
    <location>
        <begin position="225"/>
        <end position="288"/>
    </location>
</feature>
<feature type="compositionally biased region" description="Polar residues" evidence="1">
    <location>
        <begin position="228"/>
        <end position="257"/>
    </location>
</feature>
<evidence type="ECO:0000256" key="2">
    <source>
        <dbReference type="SAM" id="SignalP"/>
    </source>
</evidence>
<dbReference type="OrthoDB" id="282702at2"/>
<sequence length="288" mass="31676" precursor="true">MKIFTLRIACLTVCAFAVTLAGCATWSKNDKSKKEDSGSFFSKIPFVGKGKEEPEEYPKPVKLVATWTADTLMQTGRTPTRGFGGRVFFYDEKSRPVPVDGTLVIHGFDDTADTEQRRLKRFEFTPEQFTRHFSQTDLGASYSVWVPWDAIGGDQRRISLVASFKTKQGEMVQGIPATVLLPGKKQSVEQVEIANHSPQYKQYREATLNAAPRSGLMTTTIARRESTLNRQDSPGLNIPTMQSSNSQIASGNTSGKTPSMDLEISPRQRIPGAASPQILPASAVLPSK</sequence>
<dbReference type="PROSITE" id="PS51257">
    <property type="entry name" value="PROKAR_LIPOPROTEIN"/>
    <property type="match status" value="1"/>
</dbReference>
<organism evidence="3 4">
    <name type="scientific">Rubripirellula amarantea</name>
    <dbReference type="NCBI Taxonomy" id="2527999"/>
    <lineage>
        <taxon>Bacteria</taxon>
        <taxon>Pseudomonadati</taxon>
        <taxon>Planctomycetota</taxon>
        <taxon>Planctomycetia</taxon>
        <taxon>Pirellulales</taxon>
        <taxon>Pirellulaceae</taxon>
        <taxon>Rubripirellula</taxon>
    </lineage>
</organism>
<feature type="chain" id="PRO_5022806272" evidence="2">
    <location>
        <begin position="18"/>
        <end position="288"/>
    </location>
</feature>
<name>A0A5C5WUS0_9BACT</name>
<protein>
    <submittedName>
        <fullName evidence="3">Uncharacterized protein</fullName>
    </submittedName>
</protein>
<keyword evidence="2" id="KW-0732">Signal</keyword>
<accession>A0A5C5WUS0</accession>
<evidence type="ECO:0000256" key="1">
    <source>
        <dbReference type="SAM" id="MobiDB-lite"/>
    </source>
</evidence>